<evidence type="ECO:0000313" key="1">
    <source>
        <dbReference type="EMBL" id="KAJ3429957.1"/>
    </source>
</evidence>
<evidence type="ECO:0000313" key="2">
    <source>
        <dbReference type="Proteomes" id="UP001146793"/>
    </source>
</evidence>
<proteinExistence type="predicted"/>
<dbReference type="EMBL" id="JANTQA010000051">
    <property type="protein sequence ID" value="KAJ3429957.1"/>
    <property type="molecule type" value="Genomic_DNA"/>
</dbReference>
<dbReference type="Proteomes" id="UP001146793">
    <property type="component" value="Unassembled WGS sequence"/>
</dbReference>
<protein>
    <submittedName>
        <fullName evidence="1">Uncharacterized protein</fullName>
    </submittedName>
</protein>
<accession>A0AAV7YJD2</accession>
<organism evidence="1 2">
    <name type="scientific">Anaeramoeba flamelloides</name>
    <dbReference type="NCBI Taxonomy" id="1746091"/>
    <lineage>
        <taxon>Eukaryota</taxon>
        <taxon>Metamonada</taxon>
        <taxon>Anaeramoebidae</taxon>
        <taxon>Anaeramoeba</taxon>
    </lineage>
</organism>
<name>A0AAV7YJD2_9EUKA</name>
<comment type="caution">
    <text evidence="1">The sequence shown here is derived from an EMBL/GenBank/DDBJ whole genome shotgun (WGS) entry which is preliminary data.</text>
</comment>
<gene>
    <name evidence="1" type="ORF">M0812_22957</name>
</gene>
<reference evidence="1" key="1">
    <citation type="submission" date="2022-08" db="EMBL/GenBank/DDBJ databases">
        <title>Novel sulphate-reducing endosymbionts in the free-living metamonad Anaeramoeba.</title>
        <authorList>
            <person name="Jerlstrom-Hultqvist J."/>
            <person name="Cepicka I."/>
            <person name="Gallot-Lavallee L."/>
            <person name="Salas-Leiva D."/>
            <person name="Curtis B.A."/>
            <person name="Zahonova K."/>
            <person name="Pipaliya S."/>
            <person name="Dacks J."/>
            <person name="Roger A.J."/>
        </authorList>
    </citation>
    <scope>NUCLEOTIDE SEQUENCE</scope>
    <source>
        <strain evidence="1">Busselton2</strain>
    </source>
</reference>
<dbReference type="AlphaFoldDB" id="A0AAV7YJD2"/>
<sequence length="104" mass="11814">MTVWVNSEVVSRLIRIEEARVKVSNILSKYLQERIVGICRNNTTSTQGLITEGRPAPGTNSRIDLQQTPLNFLDACPSQIEHIVRIELQTQLPHCCPKSRCRKD</sequence>